<comment type="caution">
    <text evidence="1">The sequence shown here is derived from an EMBL/GenBank/DDBJ whole genome shotgun (WGS) entry which is preliminary data.</text>
</comment>
<dbReference type="EMBL" id="JAMDMX010000218">
    <property type="protein sequence ID" value="MCY9698246.1"/>
    <property type="molecule type" value="Genomic_DNA"/>
</dbReference>
<dbReference type="Proteomes" id="UP001527099">
    <property type="component" value="Unassembled WGS sequence"/>
</dbReference>
<protein>
    <submittedName>
        <fullName evidence="1">Uncharacterized protein</fullName>
    </submittedName>
</protein>
<accession>A0ABT4GPU9</accession>
<proteinExistence type="predicted"/>
<evidence type="ECO:0000313" key="2">
    <source>
        <dbReference type="Proteomes" id="UP001527099"/>
    </source>
</evidence>
<organism evidence="1 2">
    <name type="scientific">Paenibacillus alginolyticus</name>
    <dbReference type="NCBI Taxonomy" id="59839"/>
    <lineage>
        <taxon>Bacteria</taxon>
        <taxon>Bacillati</taxon>
        <taxon>Bacillota</taxon>
        <taxon>Bacilli</taxon>
        <taxon>Bacillales</taxon>
        <taxon>Paenibacillaceae</taxon>
        <taxon>Paenibacillus</taxon>
    </lineage>
</organism>
<dbReference type="RefSeq" id="WP_268618708.1">
    <property type="nucleotide sequence ID" value="NZ_JAMDMX010000218.1"/>
</dbReference>
<name>A0ABT4GPU9_9BACL</name>
<evidence type="ECO:0000313" key="1">
    <source>
        <dbReference type="EMBL" id="MCY9698246.1"/>
    </source>
</evidence>
<reference evidence="1 2" key="1">
    <citation type="submission" date="2022-05" db="EMBL/GenBank/DDBJ databases">
        <title>Genome Sequencing of Bee-Associated Microbes.</title>
        <authorList>
            <person name="Dunlap C."/>
        </authorList>
    </citation>
    <scope>NUCLEOTIDE SEQUENCE [LARGE SCALE GENOMIC DNA]</scope>
    <source>
        <strain evidence="1 2">NRRL B-14421</strain>
    </source>
</reference>
<gene>
    <name evidence="1" type="ORF">M5X19_36205</name>
</gene>
<keyword evidence="2" id="KW-1185">Reference proteome</keyword>
<sequence>MIKGRSAAADRPFILKAPDDTDSIVSGRAAGVCSELLQVMGKNITDGLTP</sequence>